<keyword evidence="3" id="KW-1185">Reference proteome</keyword>
<dbReference type="EMBL" id="SRPY01000073">
    <property type="protein sequence ID" value="KAG5929205.1"/>
    <property type="molecule type" value="Genomic_DNA"/>
</dbReference>
<dbReference type="Proteomes" id="UP000811619">
    <property type="component" value="Unassembled WGS sequence"/>
</dbReference>
<dbReference type="OrthoDB" id="5150250at2759"/>
<evidence type="ECO:0000313" key="2">
    <source>
        <dbReference type="EMBL" id="KAG5929205.1"/>
    </source>
</evidence>
<name>A0A8K0NK80_9HYPO</name>
<evidence type="ECO:0000256" key="1">
    <source>
        <dbReference type="SAM" id="MobiDB-lite"/>
    </source>
</evidence>
<dbReference type="AlphaFoldDB" id="A0A8K0NK80"/>
<gene>
    <name evidence="2" type="ORF">E4U42_006806</name>
</gene>
<feature type="compositionally biased region" description="Low complexity" evidence="1">
    <location>
        <begin position="156"/>
        <end position="168"/>
    </location>
</feature>
<feature type="compositionally biased region" description="Polar residues" evidence="1">
    <location>
        <begin position="169"/>
        <end position="184"/>
    </location>
</feature>
<feature type="compositionally biased region" description="Pro residues" evidence="1">
    <location>
        <begin position="87"/>
        <end position="98"/>
    </location>
</feature>
<proteinExistence type="predicted"/>
<reference evidence="2" key="1">
    <citation type="journal article" date="2020" name="bioRxiv">
        <title>Whole genome comparisons of ergot fungi reveals the divergence and evolution of species within the genus Claviceps are the result of varying mechanisms driving genome evolution and host range expansion.</title>
        <authorList>
            <person name="Wyka S.A."/>
            <person name="Mondo S.J."/>
            <person name="Liu M."/>
            <person name="Dettman J."/>
            <person name="Nalam V."/>
            <person name="Broders K.D."/>
        </authorList>
    </citation>
    <scope>NUCLEOTIDE SEQUENCE</scope>
    <source>
        <strain evidence="2">CCC 489</strain>
    </source>
</reference>
<evidence type="ECO:0000313" key="3">
    <source>
        <dbReference type="Proteomes" id="UP000811619"/>
    </source>
</evidence>
<accession>A0A8K0NK80</accession>
<sequence>MMLQRTIGILKECQQVWPLAGRWVDALERFRLDPQSVTLSHEGGMDDGKDAIPRAIRQLPPLLPSNPSCRQPGLHHHPVIFPEPNVLPRPPGTKPELPPASSIDSPPHHLPLPSSISGVTMKRTHHLPSPPPQYPPTPLFSHYPTNHTPLPPAIRPSSPYAAHHAYSSQPHIRQPTHNGLTPSHHTAPPPRPQTGRRSADGLGMLIDALDTRQTPLPPLAVRPFHPQLVPGTDGFECELQYCVDGPPATWLDTTPCKDGTV</sequence>
<organism evidence="2 3">
    <name type="scientific">Claviceps africana</name>
    <dbReference type="NCBI Taxonomy" id="83212"/>
    <lineage>
        <taxon>Eukaryota</taxon>
        <taxon>Fungi</taxon>
        <taxon>Dikarya</taxon>
        <taxon>Ascomycota</taxon>
        <taxon>Pezizomycotina</taxon>
        <taxon>Sordariomycetes</taxon>
        <taxon>Hypocreomycetidae</taxon>
        <taxon>Hypocreales</taxon>
        <taxon>Clavicipitaceae</taxon>
        <taxon>Claviceps</taxon>
    </lineage>
</organism>
<comment type="caution">
    <text evidence="2">The sequence shown here is derived from an EMBL/GenBank/DDBJ whole genome shotgun (WGS) entry which is preliminary data.</text>
</comment>
<feature type="region of interest" description="Disordered" evidence="1">
    <location>
        <begin position="87"/>
        <end position="199"/>
    </location>
</feature>
<feature type="compositionally biased region" description="Low complexity" evidence="1">
    <location>
        <begin position="101"/>
        <end position="117"/>
    </location>
</feature>
<protein>
    <submittedName>
        <fullName evidence="2">Uncharacterized protein</fullName>
    </submittedName>
</protein>
<feature type="compositionally biased region" description="Pro residues" evidence="1">
    <location>
        <begin position="128"/>
        <end position="138"/>
    </location>
</feature>